<proteinExistence type="predicted"/>
<accession>K2GC19</accession>
<dbReference type="AlphaFoldDB" id="K2GC19"/>
<protein>
    <submittedName>
        <fullName evidence="1">Uncharacterized protein</fullName>
    </submittedName>
</protein>
<dbReference type="SUPFAM" id="SSF52540">
    <property type="entry name" value="P-loop containing nucleoside triphosphate hydrolases"/>
    <property type="match status" value="1"/>
</dbReference>
<dbReference type="InterPro" id="IPR027417">
    <property type="entry name" value="P-loop_NTPase"/>
</dbReference>
<gene>
    <name evidence="1" type="ORF">ACD_3C00156G0002</name>
</gene>
<reference evidence="1" key="1">
    <citation type="journal article" date="2012" name="Science">
        <title>Fermentation, hydrogen, and sulfur metabolism in multiple uncultivated bacterial phyla.</title>
        <authorList>
            <person name="Wrighton K.C."/>
            <person name="Thomas B.C."/>
            <person name="Sharon I."/>
            <person name="Miller C.S."/>
            <person name="Castelle C.J."/>
            <person name="VerBerkmoes N.C."/>
            <person name="Wilkins M.J."/>
            <person name="Hettich R.L."/>
            <person name="Lipton M.S."/>
            <person name="Williams K.H."/>
            <person name="Long P.E."/>
            <person name="Banfield J.F."/>
        </authorList>
    </citation>
    <scope>NUCLEOTIDE SEQUENCE [LARGE SCALE GENOMIC DNA]</scope>
</reference>
<comment type="caution">
    <text evidence="1">The sequence shown here is derived from an EMBL/GenBank/DDBJ whole genome shotgun (WGS) entry which is preliminary data.</text>
</comment>
<sequence length="935" mass="112508">MRNTDNSAANRYIKRQVQKGMNPLFNDELENILDNKEDKSLNRFNDDYDKIKKWREIIKKVVFPLLRLQEFIRDISEIKRLLMDLSKWVAANDEWSINDTKKSIQKLLKSTEVSEIVDHLMKSKWNIDAKYVISVIKSVYSNQDNLMLMELISILESESDNITLKGSMATWNFEEIPSFDVFIDTISMEIAEYLKKLNFLWIKWDDSVISSILVWQWLKDQKSSSYIRLPFFDDMIKKIEKSKRNWKVWQVVLKWPPGTWKTRIFEFFWEKLWRPLKVISMHEYINFYELLIQSTNLSPSKNQIEFIDTIIKNYKEIWEKELLHELEVLFEKNRDKFPSDYKLVDFINNIFDSSKYIWNSSKRPKLESIKDIDEVSRFVLDSLTYWKNEKIFTLLLNKKEIIEWELLSCISNWEIPVLDEIDKVKEKEVNWILAFLDLETWRSHKIQWIDREVFIPEWFWVYATSNDDLKPSWPLWRRFNSVHFDFLDLENMTLYLVSRIVDNELSCPFDNKELKQISDCLVTIAKLIEENKDWAYSFLDFSMRLLDNFINWFIQMKDWTVQKKSDIWNKDTYIYEALKNAFEMQTEDIYWNKSLKNIQMKELWEQKNAAIKIIDDKIKNAWSGTILSWTRLSKWVRARVNSVLRKLDLNNILLRLIITDKNSKYLNEDSYKTRILNFSEQVSRILNKSDTTLRNIIHAKEPSESKVYTEGKKVFAANQEDIKLEMEFDGSSKTLEVRANWTKIKFSCMSIEECSPGRKYLIDQWEEMWWFMTIDVTSYNMQSPVIYENLSDWYKSKNKILKKAFYLDWSIVWICKDGGNVSYLNIWERDLDSCEWEMDCNADESWLFLILNKNWIDVTIIPTEEKDSYIKISKNLTYKERIKKGEGLLSLSLDDFGLSDDGEWRFWKIRFDSTYEYLFVDIIGDWETLTNTIKI</sequence>
<name>K2GC19_9BACT</name>
<evidence type="ECO:0000313" key="1">
    <source>
        <dbReference type="EMBL" id="EKE27754.1"/>
    </source>
</evidence>
<dbReference type="EMBL" id="AMFJ01000430">
    <property type="protein sequence ID" value="EKE27754.1"/>
    <property type="molecule type" value="Genomic_DNA"/>
</dbReference>
<organism evidence="1">
    <name type="scientific">uncultured bacterium</name>
    <name type="common">gcode 4</name>
    <dbReference type="NCBI Taxonomy" id="1234023"/>
    <lineage>
        <taxon>Bacteria</taxon>
        <taxon>environmental samples</taxon>
    </lineage>
</organism>